<dbReference type="OrthoDB" id="4319956at2"/>
<name>A0A7X1I226_9ACTN</name>
<dbReference type="Proteomes" id="UP000517694">
    <property type="component" value="Unassembled WGS sequence"/>
</dbReference>
<dbReference type="EMBL" id="JACMHY010000003">
    <property type="protein sequence ID" value="MBC2865108.1"/>
    <property type="molecule type" value="Genomic_DNA"/>
</dbReference>
<keyword evidence="1" id="KW-0812">Transmembrane</keyword>
<comment type="caution">
    <text evidence="2">The sequence shown here is derived from an EMBL/GenBank/DDBJ whole genome shotgun (WGS) entry which is preliminary data.</text>
</comment>
<sequence>MSTSRLPEHEQRILDEIERALSRDRRLARRLRTPRRRRRPDVSKVAQWAPRRWTVVLLLTVCAALLAAGIVTSDAGVIWAFAVLWAPTSFAVLRLLCRSSSRGG</sequence>
<proteinExistence type="predicted"/>
<reference evidence="2 3" key="1">
    <citation type="submission" date="2020-08" db="EMBL/GenBank/DDBJ databases">
        <title>Whole-Genome Sequence of French Clinical Streptomyces mexicanus Strain Q0842.</title>
        <authorList>
            <person name="Boxberger M."/>
            <person name="La Scola B."/>
        </authorList>
    </citation>
    <scope>NUCLEOTIDE SEQUENCE [LARGE SCALE GENOMIC DNA]</scope>
    <source>
        <strain evidence="2 3">Marseille-Q0842</strain>
    </source>
</reference>
<keyword evidence="3" id="KW-1185">Reference proteome</keyword>
<evidence type="ECO:0000256" key="1">
    <source>
        <dbReference type="SAM" id="Phobius"/>
    </source>
</evidence>
<dbReference type="RefSeq" id="WP_159674776.1">
    <property type="nucleotide sequence ID" value="NZ_JACMHY010000003.1"/>
</dbReference>
<dbReference type="InterPro" id="IPR021401">
    <property type="entry name" value="DUF3040"/>
</dbReference>
<evidence type="ECO:0000313" key="2">
    <source>
        <dbReference type="EMBL" id="MBC2865108.1"/>
    </source>
</evidence>
<protein>
    <submittedName>
        <fullName evidence="2">DUF3040 domain-containing protein</fullName>
    </submittedName>
</protein>
<dbReference type="AlphaFoldDB" id="A0A7X1I226"/>
<evidence type="ECO:0000313" key="3">
    <source>
        <dbReference type="Proteomes" id="UP000517694"/>
    </source>
</evidence>
<feature type="transmembrane region" description="Helical" evidence="1">
    <location>
        <begin position="77"/>
        <end position="97"/>
    </location>
</feature>
<accession>A0A7X1I226</accession>
<organism evidence="2 3">
    <name type="scientific">Streptomyces mexicanus</name>
    <dbReference type="NCBI Taxonomy" id="178566"/>
    <lineage>
        <taxon>Bacteria</taxon>
        <taxon>Bacillati</taxon>
        <taxon>Actinomycetota</taxon>
        <taxon>Actinomycetes</taxon>
        <taxon>Kitasatosporales</taxon>
        <taxon>Streptomycetaceae</taxon>
        <taxon>Streptomyces</taxon>
    </lineage>
</organism>
<dbReference type="Pfam" id="PF11239">
    <property type="entry name" value="DUF3040"/>
    <property type="match status" value="1"/>
</dbReference>
<feature type="transmembrane region" description="Helical" evidence="1">
    <location>
        <begin position="53"/>
        <end position="71"/>
    </location>
</feature>
<gene>
    <name evidence="2" type="ORF">H1R13_08905</name>
</gene>
<keyword evidence="1" id="KW-0472">Membrane</keyword>
<keyword evidence="1" id="KW-1133">Transmembrane helix</keyword>